<sequence length="227" mass="24809">MSGVGSGRLGYGMSKNGQANMVGQQTLDTLFKNNGLTGGQTGEGVVLPIFEVHPRDHHVFGERPLRADDMVPIAKSNFYLGASYFHKNALPFKVRRSLLEAAAPDVLPMHRAENMTETAVDAILFLATNLDPDTKLSHFGKDLTRAQLREAIHKQSKMVLHSDPPRQTHMRNHLLEFFIEDVAVDYGYKQCFLAKKEPQPVPAPRVEGGQPSSSGGPAQGSSSSDSD</sequence>
<comment type="caution">
    <text evidence="2">The sequence shown here is derived from an EMBL/GenBank/DDBJ whole genome shotgun (WGS) entry which is preliminary data.</text>
</comment>
<name>A0ABN9S854_9DINO</name>
<organism evidence="2 3">
    <name type="scientific">Prorocentrum cordatum</name>
    <dbReference type="NCBI Taxonomy" id="2364126"/>
    <lineage>
        <taxon>Eukaryota</taxon>
        <taxon>Sar</taxon>
        <taxon>Alveolata</taxon>
        <taxon>Dinophyceae</taxon>
        <taxon>Prorocentrales</taxon>
        <taxon>Prorocentraceae</taxon>
        <taxon>Prorocentrum</taxon>
    </lineage>
</organism>
<dbReference type="Proteomes" id="UP001189429">
    <property type="component" value="Unassembled WGS sequence"/>
</dbReference>
<accession>A0ABN9S854</accession>
<proteinExistence type="predicted"/>
<reference evidence="2" key="1">
    <citation type="submission" date="2023-10" db="EMBL/GenBank/DDBJ databases">
        <authorList>
            <person name="Chen Y."/>
            <person name="Shah S."/>
            <person name="Dougan E. K."/>
            <person name="Thang M."/>
            <person name="Chan C."/>
        </authorList>
    </citation>
    <scope>NUCLEOTIDE SEQUENCE [LARGE SCALE GENOMIC DNA]</scope>
</reference>
<dbReference type="EMBL" id="CAUYUJ010009779">
    <property type="protein sequence ID" value="CAK0827612.1"/>
    <property type="molecule type" value="Genomic_DNA"/>
</dbReference>
<protein>
    <submittedName>
        <fullName evidence="2">Uncharacterized protein</fullName>
    </submittedName>
</protein>
<keyword evidence="3" id="KW-1185">Reference proteome</keyword>
<evidence type="ECO:0000313" key="2">
    <source>
        <dbReference type="EMBL" id="CAK0827612.1"/>
    </source>
</evidence>
<feature type="region of interest" description="Disordered" evidence="1">
    <location>
        <begin position="197"/>
        <end position="227"/>
    </location>
</feature>
<feature type="compositionally biased region" description="Low complexity" evidence="1">
    <location>
        <begin position="208"/>
        <end position="227"/>
    </location>
</feature>
<gene>
    <name evidence="2" type="ORF">PCOR1329_LOCUS27112</name>
</gene>
<evidence type="ECO:0000313" key="3">
    <source>
        <dbReference type="Proteomes" id="UP001189429"/>
    </source>
</evidence>
<evidence type="ECO:0000256" key="1">
    <source>
        <dbReference type="SAM" id="MobiDB-lite"/>
    </source>
</evidence>